<feature type="compositionally biased region" description="Low complexity" evidence="3">
    <location>
        <begin position="261"/>
        <end position="273"/>
    </location>
</feature>
<keyword evidence="2 4" id="KW-0472">Membrane</keyword>
<name>A0ABW0QA84_9BURK</name>
<evidence type="ECO:0000259" key="5">
    <source>
        <dbReference type="Pfam" id="PF05433"/>
    </source>
</evidence>
<feature type="region of interest" description="Disordered" evidence="3">
    <location>
        <begin position="86"/>
        <end position="122"/>
    </location>
</feature>
<accession>A0ABW0QA84</accession>
<dbReference type="EMBL" id="JBHSMX010000020">
    <property type="protein sequence ID" value="MFC5521796.1"/>
    <property type="molecule type" value="Genomic_DNA"/>
</dbReference>
<dbReference type="Pfam" id="PF05433">
    <property type="entry name" value="Rick_17kDa_Anti"/>
    <property type="match status" value="1"/>
</dbReference>
<dbReference type="InterPro" id="IPR008816">
    <property type="entry name" value="Gly_zipper_2TM_dom"/>
</dbReference>
<evidence type="ECO:0000313" key="7">
    <source>
        <dbReference type="Proteomes" id="UP001596084"/>
    </source>
</evidence>
<dbReference type="PANTHER" id="PTHR35603:SF2">
    <property type="entry name" value="OUTER MEMBRANE LIPOPROTEIN"/>
    <property type="match status" value="1"/>
</dbReference>
<proteinExistence type="predicted"/>
<feature type="transmembrane region" description="Helical" evidence="4">
    <location>
        <begin position="22"/>
        <end position="42"/>
    </location>
</feature>
<organism evidence="6 7">
    <name type="scientific">Polaromonas jejuensis</name>
    <dbReference type="NCBI Taxonomy" id="457502"/>
    <lineage>
        <taxon>Bacteria</taxon>
        <taxon>Pseudomonadati</taxon>
        <taxon>Pseudomonadota</taxon>
        <taxon>Betaproteobacteria</taxon>
        <taxon>Burkholderiales</taxon>
        <taxon>Comamonadaceae</taxon>
        <taxon>Polaromonas</taxon>
    </lineage>
</organism>
<feature type="compositionally biased region" description="Low complexity" evidence="3">
    <location>
        <begin position="86"/>
        <end position="100"/>
    </location>
</feature>
<keyword evidence="4" id="KW-0812">Transmembrane</keyword>
<feature type="domain" description="Glycine zipper 2TM" evidence="5">
    <location>
        <begin position="163"/>
        <end position="203"/>
    </location>
</feature>
<dbReference type="Proteomes" id="UP001596084">
    <property type="component" value="Unassembled WGS sequence"/>
</dbReference>
<protein>
    <submittedName>
        <fullName evidence="6">Glycine zipper 2TM domain-containing protein</fullName>
    </submittedName>
</protein>
<dbReference type="PANTHER" id="PTHR35603">
    <property type="match status" value="1"/>
</dbReference>
<feature type="region of interest" description="Disordered" evidence="3">
    <location>
        <begin position="238"/>
        <end position="273"/>
    </location>
</feature>
<evidence type="ECO:0000256" key="4">
    <source>
        <dbReference type="SAM" id="Phobius"/>
    </source>
</evidence>
<dbReference type="RefSeq" id="WP_068835264.1">
    <property type="nucleotide sequence ID" value="NZ_JBHSMX010000020.1"/>
</dbReference>
<evidence type="ECO:0000313" key="6">
    <source>
        <dbReference type="EMBL" id="MFC5521796.1"/>
    </source>
</evidence>
<evidence type="ECO:0000256" key="2">
    <source>
        <dbReference type="ARBA" id="ARBA00023136"/>
    </source>
</evidence>
<keyword evidence="7" id="KW-1185">Reference proteome</keyword>
<reference evidence="7" key="1">
    <citation type="journal article" date="2019" name="Int. J. Syst. Evol. Microbiol.">
        <title>The Global Catalogue of Microorganisms (GCM) 10K type strain sequencing project: providing services to taxonomists for standard genome sequencing and annotation.</title>
        <authorList>
            <consortium name="The Broad Institute Genomics Platform"/>
            <consortium name="The Broad Institute Genome Sequencing Center for Infectious Disease"/>
            <person name="Wu L."/>
            <person name="Ma J."/>
        </authorList>
    </citation>
    <scope>NUCLEOTIDE SEQUENCE [LARGE SCALE GENOMIC DNA]</scope>
    <source>
        <strain evidence="7">CGMCC 4.7277</strain>
    </source>
</reference>
<gene>
    <name evidence="6" type="ORF">ACFPP7_12880</name>
</gene>
<dbReference type="InterPro" id="IPR051407">
    <property type="entry name" value="Bact_OM_lipoprot/Surf_antigen"/>
</dbReference>
<evidence type="ECO:0000256" key="3">
    <source>
        <dbReference type="SAM" id="MobiDB-lite"/>
    </source>
</evidence>
<evidence type="ECO:0000256" key="1">
    <source>
        <dbReference type="ARBA" id="ARBA00004370"/>
    </source>
</evidence>
<comment type="caution">
    <text evidence="6">The sequence shown here is derived from an EMBL/GenBank/DDBJ whole genome shotgun (WGS) entry which is preliminary data.</text>
</comment>
<sequence>MTSSADNLQPGQQPASAGNKPLWAAVAILGAAVLAMGGTMIYNQRAQAPATPVAAITPAPQTVTAPPLAAPAASVGATDDLVEKPAAAPAKPAAAPAPAKKVVKPVPRPAPAPSYSGVSPAPAPAPYPAPAHVAAAPVCAVCGSVESVTPVERSAKPAGPGVGAVAGGVLGAVLGNQIGQGGGRTAATILGAVGGGFAGNAIEGKMRKEIVYQVGVRMEDGSHRMVEVAQAPGVGSRVTVEGGTLRSSDGVTYAPKPAPAPVAAQPSSPSDGH</sequence>
<comment type="subcellular location">
    <subcellularLocation>
        <location evidence="1">Membrane</location>
    </subcellularLocation>
</comment>
<keyword evidence="4" id="KW-1133">Transmembrane helix</keyword>